<evidence type="ECO:0000313" key="1">
    <source>
        <dbReference type="Proteomes" id="UP000515154"/>
    </source>
</evidence>
<dbReference type="Gene3D" id="1.20.140.150">
    <property type="match status" value="1"/>
</dbReference>
<accession>A0A6P7SRY3</accession>
<evidence type="ECO:0000313" key="2">
    <source>
        <dbReference type="RefSeq" id="XP_029641065.1"/>
    </source>
</evidence>
<organism evidence="1 2">
    <name type="scientific">Octopus sinensis</name>
    <name type="common">East Asian common octopus</name>
    <dbReference type="NCBI Taxonomy" id="2607531"/>
    <lineage>
        <taxon>Eukaryota</taxon>
        <taxon>Metazoa</taxon>
        <taxon>Spiralia</taxon>
        <taxon>Lophotrochozoa</taxon>
        <taxon>Mollusca</taxon>
        <taxon>Cephalopoda</taxon>
        <taxon>Coleoidea</taxon>
        <taxon>Octopodiformes</taxon>
        <taxon>Octopoda</taxon>
        <taxon>Incirrata</taxon>
        <taxon>Octopodidae</taxon>
        <taxon>Octopus</taxon>
    </lineage>
</organism>
<proteinExistence type="predicted"/>
<name>A0A6P7SRY3_9MOLL</name>
<reference evidence="2" key="1">
    <citation type="submission" date="2025-08" db="UniProtKB">
        <authorList>
            <consortium name="RefSeq"/>
        </authorList>
    </citation>
    <scope>IDENTIFICATION</scope>
</reference>
<dbReference type="KEGG" id="osn:115215862"/>
<dbReference type="RefSeq" id="XP_029641065.1">
    <property type="nucleotide sequence ID" value="XM_029785205.2"/>
</dbReference>
<protein>
    <submittedName>
        <fullName evidence="2">Uncharacterized protein LOC115215862</fullName>
    </submittedName>
</protein>
<dbReference type="AlphaFoldDB" id="A0A6P7SRY3"/>
<gene>
    <name evidence="2" type="primary">LOC115215862</name>
</gene>
<keyword evidence="1" id="KW-1185">Reference proteome</keyword>
<dbReference type="Proteomes" id="UP000515154">
    <property type="component" value="Linkage group LG9"/>
</dbReference>
<sequence length="210" mass="22961">MSSRRFRMSHSSKVDLFLADTLATVSFTGGLIIFLISISTSSWVVLDGGAYIGVWNLCLVVKGSDEMDCSSYHNNPDFARASQGFFVVALVCQLACLITLICYTAISHANKIITVICLCLIAFSAGCLTLMGTIVMAVKGKDYLYAMKTHNYRTINNFPSLTNVDLTGQLTVGWSLALAIVSGCFTLIGFGIWFTEYQVLKTAEENNNTR</sequence>